<dbReference type="PANTHER" id="PTHR10242">
    <property type="entry name" value="8-OXOGUANINE DNA GLYCOSYLASE"/>
    <property type="match status" value="1"/>
</dbReference>
<dbReference type="InterPro" id="IPR023170">
    <property type="entry name" value="HhH_base_excis_C"/>
</dbReference>
<dbReference type="InterPro" id="IPR011257">
    <property type="entry name" value="DNA_glycosylase"/>
</dbReference>
<dbReference type="PANTHER" id="PTHR10242:SF2">
    <property type="entry name" value="N-GLYCOSYLASE_DNA LYASE"/>
    <property type="match status" value="1"/>
</dbReference>
<dbReference type="CDD" id="cd00056">
    <property type="entry name" value="ENDO3c"/>
    <property type="match status" value="1"/>
</dbReference>
<evidence type="ECO:0000256" key="9">
    <source>
        <dbReference type="ARBA" id="ARBA00044632"/>
    </source>
</evidence>
<dbReference type="GO" id="GO:0003684">
    <property type="term" value="F:damaged DNA binding"/>
    <property type="evidence" value="ECO:0007669"/>
    <property type="project" value="InterPro"/>
</dbReference>
<dbReference type="Gene3D" id="3.30.310.260">
    <property type="match status" value="1"/>
</dbReference>
<comment type="similarity">
    <text evidence="1">Belongs to the type-1 OGG1 family.</text>
</comment>
<dbReference type="InterPro" id="IPR052054">
    <property type="entry name" value="Oxidative_DNA_repair_enzyme"/>
</dbReference>
<feature type="domain" description="HhH-GPD" evidence="10">
    <location>
        <begin position="109"/>
        <end position="264"/>
    </location>
</feature>
<evidence type="ECO:0000256" key="3">
    <source>
        <dbReference type="ARBA" id="ARBA00022763"/>
    </source>
</evidence>
<keyword evidence="7" id="KW-0511">Multifunctional enzyme</keyword>
<evidence type="ECO:0000256" key="4">
    <source>
        <dbReference type="ARBA" id="ARBA00022801"/>
    </source>
</evidence>
<reference evidence="11" key="2">
    <citation type="journal article" date="2021" name="PeerJ">
        <title>Extensive microbial diversity within the chicken gut microbiome revealed by metagenomics and culture.</title>
        <authorList>
            <person name="Gilroy R."/>
            <person name="Ravi A."/>
            <person name="Getino M."/>
            <person name="Pursley I."/>
            <person name="Horton D.L."/>
            <person name="Alikhan N.F."/>
            <person name="Baker D."/>
            <person name="Gharbi K."/>
            <person name="Hall N."/>
            <person name="Watson M."/>
            <person name="Adriaenssens E.M."/>
            <person name="Foster-Nyarko E."/>
            <person name="Jarju S."/>
            <person name="Secka A."/>
            <person name="Antonio M."/>
            <person name="Oren A."/>
            <person name="Chaudhuri R.R."/>
            <person name="La Ragione R."/>
            <person name="Hildebrand F."/>
            <person name="Pallen M.J."/>
        </authorList>
    </citation>
    <scope>NUCLEOTIDE SEQUENCE</scope>
    <source>
        <strain evidence="11">10406</strain>
    </source>
</reference>
<keyword evidence="5" id="KW-0234">DNA repair</keyword>
<dbReference type="InterPro" id="IPR003265">
    <property type="entry name" value="HhH-GPD_domain"/>
</dbReference>
<dbReference type="SUPFAM" id="SSF48150">
    <property type="entry name" value="DNA-glycosylase"/>
    <property type="match status" value="1"/>
</dbReference>
<dbReference type="Gene3D" id="1.10.1670.10">
    <property type="entry name" value="Helix-hairpin-Helix base-excision DNA repair enzymes (C-terminal)"/>
    <property type="match status" value="1"/>
</dbReference>
<dbReference type="Pfam" id="PF07934">
    <property type="entry name" value="OGG_N"/>
    <property type="match status" value="1"/>
</dbReference>
<keyword evidence="6" id="KW-0456">Lyase</keyword>
<dbReference type="GO" id="GO:0006284">
    <property type="term" value="P:base-excision repair"/>
    <property type="evidence" value="ECO:0007669"/>
    <property type="project" value="InterPro"/>
</dbReference>
<dbReference type="AlphaFoldDB" id="A0A9D1N9S0"/>
<reference evidence="11" key="1">
    <citation type="submission" date="2020-10" db="EMBL/GenBank/DDBJ databases">
        <authorList>
            <person name="Gilroy R."/>
        </authorList>
    </citation>
    <scope>NUCLEOTIDE SEQUENCE</scope>
    <source>
        <strain evidence="11">10406</strain>
    </source>
</reference>
<protein>
    <recommendedName>
        <fullName evidence="2">DNA-(apurinic or apyrimidinic site) lyase</fullName>
        <ecNumber evidence="2">4.2.99.18</ecNumber>
    </recommendedName>
</protein>
<proteinExistence type="inferred from homology"/>
<keyword evidence="8" id="KW-0326">Glycosidase</keyword>
<organism evidence="11 12">
    <name type="scientific">Candidatus Limadaptatus stercoripullorum</name>
    <dbReference type="NCBI Taxonomy" id="2840846"/>
    <lineage>
        <taxon>Bacteria</taxon>
        <taxon>Bacillati</taxon>
        <taxon>Bacillota</taxon>
        <taxon>Clostridia</taxon>
        <taxon>Eubacteriales</taxon>
        <taxon>Candidatus Limadaptatus</taxon>
    </lineage>
</organism>
<evidence type="ECO:0000256" key="8">
    <source>
        <dbReference type="ARBA" id="ARBA00023295"/>
    </source>
</evidence>
<dbReference type="EMBL" id="DVOE01000066">
    <property type="protein sequence ID" value="HIU99054.1"/>
    <property type="molecule type" value="Genomic_DNA"/>
</dbReference>
<evidence type="ECO:0000313" key="12">
    <source>
        <dbReference type="Proteomes" id="UP000886857"/>
    </source>
</evidence>
<dbReference type="Proteomes" id="UP000886857">
    <property type="component" value="Unassembled WGS sequence"/>
</dbReference>
<sequence>MEFFIQKTPTFDLAATLDSGQVFRYKLTGGGATLIAGRHRAGFTACEDGWKVECDDAPFFKKYLDFDTNYDIIQLKTQDKGFVSSAIAFGRGIHILRQDAAETIFSFLVSQNNHIPRIKGIIERICDALGEDMGGYRAFPTIEALAGAGTEFFASVGAGYRAEYLSRTAERLAEEDLDEWRALPTEELRAKLTSLHGVGRKVADCVLLFGFGRTDVFPVDTWIRKAFSEEYGAMPADKLAVRLVERYGDLSGYVQQWLYYYKREQKNSAKL</sequence>
<dbReference type="Gene3D" id="1.10.340.30">
    <property type="entry name" value="Hypothetical protein, domain 2"/>
    <property type="match status" value="1"/>
</dbReference>
<dbReference type="GO" id="GO:0006289">
    <property type="term" value="P:nucleotide-excision repair"/>
    <property type="evidence" value="ECO:0007669"/>
    <property type="project" value="InterPro"/>
</dbReference>
<keyword evidence="3" id="KW-0227">DNA damage</keyword>
<keyword evidence="4" id="KW-0378">Hydrolase</keyword>
<accession>A0A9D1N9S0</accession>
<evidence type="ECO:0000313" key="11">
    <source>
        <dbReference type="EMBL" id="HIU99054.1"/>
    </source>
</evidence>
<comment type="caution">
    <text evidence="11">The sequence shown here is derived from an EMBL/GenBank/DDBJ whole genome shotgun (WGS) entry which is preliminary data.</text>
</comment>
<evidence type="ECO:0000256" key="2">
    <source>
        <dbReference type="ARBA" id="ARBA00012720"/>
    </source>
</evidence>
<evidence type="ECO:0000256" key="5">
    <source>
        <dbReference type="ARBA" id="ARBA00023204"/>
    </source>
</evidence>
<gene>
    <name evidence="11" type="ORF">IAC73_04365</name>
</gene>
<dbReference type="InterPro" id="IPR012904">
    <property type="entry name" value="OGG_N"/>
</dbReference>
<dbReference type="EC" id="4.2.99.18" evidence="2"/>
<evidence type="ECO:0000256" key="7">
    <source>
        <dbReference type="ARBA" id="ARBA00023268"/>
    </source>
</evidence>
<dbReference type="SMART" id="SM00478">
    <property type="entry name" value="ENDO3c"/>
    <property type="match status" value="1"/>
</dbReference>
<dbReference type="GO" id="GO:0008534">
    <property type="term" value="F:oxidized purine nucleobase lesion DNA N-glycosylase activity"/>
    <property type="evidence" value="ECO:0007669"/>
    <property type="project" value="InterPro"/>
</dbReference>
<evidence type="ECO:0000259" key="10">
    <source>
        <dbReference type="SMART" id="SM00478"/>
    </source>
</evidence>
<dbReference type="GO" id="GO:0140078">
    <property type="term" value="F:class I DNA-(apurinic or apyrimidinic site) endonuclease activity"/>
    <property type="evidence" value="ECO:0007669"/>
    <property type="project" value="UniProtKB-EC"/>
</dbReference>
<comment type="catalytic activity">
    <reaction evidence="9">
        <text>2'-deoxyribonucleotide-(2'-deoxyribose 5'-phosphate)-2'-deoxyribonucleotide-DNA = a 3'-end 2'-deoxyribonucleotide-(2,3-dehydro-2,3-deoxyribose 5'-phosphate)-DNA + a 5'-end 5'-phospho-2'-deoxyribonucleoside-DNA + H(+)</text>
        <dbReference type="Rhea" id="RHEA:66592"/>
        <dbReference type="Rhea" id="RHEA-COMP:13180"/>
        <dbReference type="Rhea" id="RHEA-COMP:16897"/>
        <dbReference type="Rhea" id="RHEA-COMP:17067"/>
        <dbReference type="ChEBI" id="CHEBI:15378"/>
        <dbReference type="ChEBI" id="CHEBI:136412"/>
        <dbReference type="ChEBI" id="CHEBI:157695"/>
        <dbReference type="ChEBI" id="CHEBI:167181"/>
        <dbReference type="EC" id="4.2.99.18"/>
    </reaction>
</comment>
<evidence type="ECO:0000256" key="1">
    <source>
        <dbReference type="ARBA" id="ARBA00010679"/>
    </source>
</evidence>
<evidence type="ECO:0000256" key="6">
    <source>
        <dbReference type="ARBA" id="ARBA00023239"/>
    </source>
</evidence>
<dbReference type="SUPFAM" id="SSF55945">
    <property type="entry name" value="TATA-box binding protein-like"/>
    <property type="match status" value="1"/>
</dbReference>
<name>A0A9D1N9S0_9FIRM</name>
<dbReference type="Pfam" id="PF00730">
    <property type="entry name" value="HhH-GPD"/>
    <property type="match status" value="1"/>
</dbReference>